<dbReference type="EMBL" id="ML009137">
    <property type="protein sequence ID" value="RKO97951.1"/>
    <property type="molecule type" value="Genomic_DNA"/>
</dbReference>
<dbReference type="GO" id="GO:0051225">
    <property type="term" value="P:spindle assembly"/>
    <property type="evidence" value="ECO:0007669"/>
    <property type="project" value="TreeGrafter"/>
</dbReference>
<dbReference type="Pfam" id="PF04130">
    <property type="entry name" value="GCP_C_terminal"/>
    <property type="match status" value="1"/>
</dbReference>
<organism evidence="9 10">
    <name type="scientific">Caulochytrium protostelioides</name>
    <dbReference type="NCBI Taxonomy" id="1555241"/>
    <lineage>
        <taxon>Eukaryota</taxon>
        <taxon>Fungi</taxon>
        <taxon>Fungi incertae sedis</taxon>
        <taxon>Chytridiomycota</taxon>
        <taxon>Chytridiomycota incertae sedis</taxon>
        <taxon>Chytridiomycetes</taxon>
        <taxon>Caulochytriales</taxon>
        <taxon>Caulochytriaceae</taxon>
        <taxon>Caulochytrium</taxon>
    </lineage>
</organism>
<evidence type="ECO:0000259" key="8">
    <source>
        <dbReference type="Pfam" id="PF17681"/>
    </source>
</evidence>
<reference evidence="10" key="1">
    <citation type="journal article" date="2018" name="Nat. Microbiol.">
        <title>Leveraging single-cell genomics to expand the fungal tree of life.</title>
        <authorList>
            <person name="Ahrendt S.R."/>
            <person name="Quandt C.A."/>
            <person name="Ciobanu D."/>
            <person name="Clum A."/>
            <person name="Salamov A."/>
            <person name="Andreopoulos B."/>
            <person name="Cheng J.F."/>
            <person name="Woyke T."/>
            <person name="Pelin A."/>
            <person name="Henrissat B."/>
            <person name="Reynolds N.K."/>
            <person name="Benny G.L."/>
            <person name="Smith M.E."/>
            <person name="James T.Y."/>
            <person name="Grigoriev I.V."/>
        </authorList>
    </citation>
    <scope>NUCLEOTIDE SEQUENCE [LARGE SCALE GENOMIC DNA]</scope>
    <source>
        <strain evidence="10">ATCC 52028</strain>
    </source>
</reference>
<dbReference type="GO" id="GO:0000278">
    <property type="term" value="P:mitotic cell cycle"/>
    <property type="evidence" value="ECO:0007669"/>
    <property type="project" value="TreeGrafter"/>
</dbReference>
<comment type="subcellular location">
    <subcellularLocation>
        <location evidence="5">Cytoplasm</location>
        <location evidence="5">Cytoskeleton</location>
        <location evidence="5">Microtubule organizing center</location>
    </subcellularLocation>
</comment>
<dbReference type="Gene3D" id="1.20.120.1900">
    <property type="entry name" value="Gamma-tubulin complex, C-terminal domain"/>
    <property type="match status" value="1"/>
</dbReference>
<evidence type="ECO:0000256" key="5">
    <source>
        <dbReference type="RuleBase" id="RU363050"/>
    </source>
</evidence>
<evidence type="ECO:0000256" key="2">
    <source>
        <dbReference type="ARBA" id="ARBA00022490"/>
    </source>
</evidence>
<name>A0A4P9WWW4_9FUNG</name>
<keyword evidence="3 5" id="KW-0493">Microtubule</keyword>
<comment type="similarity">
    <text evidence="1 5">Belongs to the TUBGCP family.</text>
</comment>
<dbReference type="InterPro" id="IPR041470">
    <property type="entry name" value="GCP_N"/>
</dbReference>
<dbReference type="Pfam" id="PF17681">
    <property type="entry name" value="GCP_N_terminal"/>
    <property type="match status" value="1"/>
</dbReference>
<dbReference type="GO" id="GO:0005874">
    <property type="term" value="C:microtubule"/>
    <property type="evidence" value="ECO:0007669"/>
    <property type="project" value="UniProtKB-KW"/>
</dbReference>
<dbReference type="GO" id="GO:0051011">
    <property type="term" value="F:microtubule minus-end binding"/>
    <property type="evidence" value="ECO:0007669"/>
    <property type="project" value="TreeGrafter"/>
</dbReference>
<dbReference type="GO" id="GO:0000922">
    <property type="term" value="C:spindle pole"/>
    <property type="evidence" value="ECO:0007669"/>
    <property type="project" value="InterPro"/>
</dbReference>
<dbReference type="PANTHER" id="PTHR19302:SF13">
    <property type="entry name" value="GAMMA-TUBULIN COMPLEX COMPONENT 2"/>
    <property type="match status" value="1"/>
</dbReference>
<keyword evidence="4 5" id="KW-0206">Cytoskeleton</keyword>
<keyword evidence="2 5" id="KW-0963">Cytoplasm</keyword>
<dbReference type="GO" id="GO:0051321">
    <property type="term" value="P:meiotic cell cycle"/>
    <property type="evidence" value="ECO:0007669"/>
    <property type="project" value="TreeGrafter"/>
</dbReference>
<dbReference type="InterPro" id="IPR042241">
    <property type="entry name" value="GCP_C_sf"/>
</dbReference>
<evidence type="ECO:0000259" key="7">
    <source>
        <dbReference type="Pfam" id="PF04130"/>
    </source>
</evidence>
<dbReference type="AlphaFoldDB" id="A0A4P9WWW4"/>
<feature type="domain" description="Gamma tubulin complex component protein N-terminal" evidence="8">
    <location>
        <begin position="69"/>
        <end position="422"/>
    </location>
</feature>
<feature type="domain" description="Gamma tubulin complex component C-terminal" evidence="7">
    <location>
        <begin position="426"/>
        <end position="840"/>
    </location>
</feature>
<accession>A0A4P9WWW4</accession>
<dbReference type="InterPro" id="IPR007259">
    <property type="entry name" value="GCP"/>
</dbReference>
<evidence type="ECO:0000256" key="1">
    <source>
        <dbReference type="ARBA" id="ARBA00010337"/>
    </source>
</evidence>
<sequence>MPAPSTSASDKRRQSFATAAAQAQAQAQDAAAPAYLTFTPVADGLLKDAHGKDTTIGALPLADQELLLVEDMLFVFLGYDGRFVRRIKRDHLMPSHLQRPSGAAAEINYLVDATLDPSLGLLASRLLALTSAVRAVTTYVELHTSFGSGLLDQALAAAMRRILNEWGNLVAGLEEWAHRARPSMPAAGDSLGDDEDNEGPLTLQKIWFHVQPALETFRVLRGVLDVVAATHQQSASFHDGFSRAESLSGLSRADSMSGANTAPSLLQVLHHRLVTYGGDPHVTRLHRYLLHQTSIPFLDHLVAWLNGGELLHETEIHGHASHIADKSDIFMITERRSLRKAILRDDFNDLYWDQRYILRWDRVPPALEHVAEKVLLAGKYLNVIRECGDGVNVDISQIPQWLSLIHSAYFTANHTLLRVLYDQAYLMTCLRTVKSFFFMERAEVMMSFLENVGDEIVRPVKEIALDRVRSMLEVCIVNMSGISMSQVDGSEHGYAEGNEPASALSGAADGGYNGVWGTQADMAAQLAYLRSQPLTGLSALTLTFTPPFPLTLILNKKALTKYQLLFRFVLKCKVLGSSMGSAWLRQRKIYDYDAPQMANMITRVAKLRSGMHHILQQLDFYTSYEVLDLHWTALEKELSKGQRASDASRSPAAAADEAAGTVHDGIHPAGLDGMTVDEVLTAHNAFLDTCLKECMLTTPKLLLATNHLMDYCSVFIDFVEYFVTRLEAHRRLDQLSQDDAGHGARYAASGADLPDRGFCVPPHLLSDAHEAAASETSLPRNPFMASNPYQRIPLPEALEALERGFALHVRRWLDALQFFAVTETSHLMNLVTRVDFNAYWTMS</sequence>
<evidence type="ECO:0000256" key="4">
    <source>
        <dbReference type="ARBA" id="ARBA00023212"/>
    </source>
</evidence>
<dbReference type="GO" id="GO:0005816">
    <property type="term" value="C:spindle pole body"/>
    <property type="evidence" value="ECO:0007669"/>
    <property type="project" value="UniProtKB-ARBA"/>
</dbReference>
<dbReference type="PANTHER" id="PTHR19302">
    <property type="entry name" value="GAMMA TUBULIN COMPLEX PROTEIN"/>
    <property type="match status" value="1"/>
</dbReference>
<evidence type="ECO:0000256" key="3">
    <source>
        <dbReference type="ARBA" id="ARBA00022701"/>
    </source>
</evidence>
<evidence type="ECO:0000313" key="9">
    <source>
        <dbReference type="EMBL" id="RKO97951.1"/>
    </source>
</evidence>
<protein>
    <recommendedName>
        <fullName evidence="5">Spindle pole body component</fullName>
    </recommendedName>
</protein>
<feature type="region of interest" description="Disordered" evidence="6">
    <location>
        <begin position="1"/>
        <end position="20"/>
    </location>
</feature>
<proteinExistence type="inferred from homology"/>
<gene>
    <name evidence="9" type="ORF">CAUPRSCDRAFT_5700</name>
</gene>
<dbReference type="GO" id="GO:0007020">
    <property type="term" value="P:microtubule nucleation"/>
    <property type="evidence" value="ECO:0007669"/>
    <property type="project" value="InterPro"/>
</dbReference>
<evidence type="ECO:0000256" key="6">
    <source>
        <dbReference type="SAM" id="MobiDB-lite"/>
    </source>
</evidence>
<dbReference type="Proteomes" id="UP000268535">
    <property type="component" value="Unassembled WGS sequence"/>
</dbReference>
<dbReference type="GO" id="GO:0000930">
    <property type="term" value="C:gamma-tubulin complex"/>
    <property type="evidence" value="ECO:0007669"/>
    <property type="project" value="TreeGrafter"/>
</dbReference>
<evidence type="ECO:0000313" key="10">
    <source>
        <dbReference type="Proteomes" id="UP000268535"/>
    </source>
</evidence>
<dbReference type="GO" id="GO:0043015">
    <property type="term" value="F:gamma-tubulin binding"/>
    <property type="evidence" value="ECO:0007669"/>
    <property type="project" value="InterPro"/>
</dbReference>
<dbReference type="GO" id="GO:0031122">
    <property type="term" value="P:cytoplasmic microtubule organization"/>
    <property type="evidence" value="ECO:0007669"/>
    <property type="project" value="TreeGrafter"/>
</dbReference>
<dbReference type="InterPro" id="IPR040457">
    <property type="entry name" value="GCP_C"/>
</dbReference>